<reference evidence="1" key="1">
    <citation type="submission" date="2022-07" db="EMBL/GenBank/DDBJ databases">
        <authorList>
            <person name="Criscuolo A."/>
        </authorList>
    </citation>
    <scope>NUCLEOTIDE SEQUENCE</scope>
    <source>
        <strain evidence="1">CIP111854</strain>
    </source>
</reference>
<proteinExistence type="predicted"/>
<gene>
    <name evidence="1" type="ORF">PSECIP111854_03469</name>
</gene>
<dbReference type="Proteomes" id="UP001152467">
    <property type="component" value="Unassembled WGS sequence"/>
</dbReference>
<dbReference type="RefSeq" id="WP_261626911.1">
    <property type="nucleotide sequence ID" value="NZ_CAMAPC010000018.1"/>
</dbReference>
<dbReference type="AlphaFoldDB" id="A0A9W4VYY0"/>
<accession>A0A9W4VYY0</accession>
<dbReference type="InterPro" id="IPR012659">
    <property type="entry name" value="CHP02444"/>
</dbReference>
<dbReference type="NCBIfam" id="TIGR02444">
    <property type="entry name" value="TIGR02444 family protein"/>
    <property type="match status" value="1"/>
</dbReference>
<dbReference type="Pfam" id="PF09523">
    <property type="entry name" value="DUF2390"/>
    <property type="match status" value="1"/>
</dbReference>
<sequence length="155" mass="18374">MNVQLNEQAFWTFSCDLYQQGCAQHTLLNLQNEQKKNINLCLLLFYLEHLNLQLTEYEVTQLAAKCHDMDEQLLTPHRHIRQQLKLQFIKHPRYSESRQQLLNSELQLERLQQSELVQLVNKFTLSSKKPSNNLSFYLSDIQIKQLRASLTDKKS</sequence>
<organism evidence="1 2">
    <name type="scientific">Pseudoalteromonas holothuriae</name>
    <dbReference type="NCBI Taxonomy" id="2963714"/>
    <lineage>
        <taxon>Bacteria</taxon>
        <taxon>Pseudomonadati</taxon>
        <taxon>Pseudomonadota</taxon>
        <taxon>Gammaproteobacteria</taxon>
        <taxon>Alteromonadales</taxon>
        <taxon>Pseudoalteromonadaceae</taxon>
        <taxon>Pseudoalteromonas</taxon>
    </lineage>
</organism>
<evidence type="ECO:0000313" key="2">
    <source>
        <dbReference type="Proteomes" id="UP001152467"/>
    </source>
</evidence>
<protein>
    <recommendedName>
        <fullName evidence="3">TIGR02444 family protein</fullName>
    </recommendedName>
</protein>
<name>A0A9W4VYY0_9GAMM</name>
<comment type="caution">
    <text evidence="1">The sequence shown here is derived from an EMBL/GenBank/DDBJ whole genome shotgun (WGS) entry which is preliminary data.</text>
</comment>
<keyword evidence="2" id="KW-1185">Reference proteome</keyword>
<dbReference type="EMBL" id="CAMAPC010000018">
    <property type="protein sequence ID" value="CAH9064523.1"/>
    <property type="molecule type" value="Genomic_DNA"/>
</dbReference>
<evidence type="ECO:0008006" key="3">
    <source>
        <dbReference type="Google" id="ProtNLM"/>
    </source>
</evidence>
<evidence type="ECO:0000313" key="1">
    <source>
        <dbReference type="EMBL" id="CAH9064523.1"/>
    </source>
</evidence>